<gene>
    <name evidence="2" type="ORF">PIB30_067000</name>
</gene>
<reference evidence="2 3" key="1">
    <citation type="journal article" date="2023" name="Plants (Basel)">
        <title>Bridging the Gap: Combining Genomics and Transcriptomics Approaches to Understand Stylosanthes scabra, an Orphan Legume from the Brazilian Caatinga.</title>
        <authorList>
            <person name="Ferreira-Neto J.R.C."/>
            <person name="da Silva M.D."/>
            <person name="Binneck E."/>
            <person name="de Melo N.F."/>
            <person name="da Silva R.H."/>
            <person name="de Melo A.L.T.M."/>
            <person name="Pandolfi V."/>
            <person name="Bustamante F.O."/>
            <person name="Brasileiro-Vidal A.C."/>
            <person name="Benko-Iseppon A.M."/>
        </authorList>
    </citation>
    <scope>NUCLEOTIDE SEQUENCE [LARGE SCALE GENOMIC DNA]</scope>
    <source>
        <tissue evidence="2">Leaves</tissue>
    </source>
</reference>
<protein>
    <recommendedName>
        <fullName evidence="1">Replication factor A C-terminal domain-containing protein</fullName>
    </recommendedName>
</protein>
<dbReference type="Pfam" id="PF08646">
    <property type="entry name" value="Rep_fac-A_C"/>
    <property type="match status" value="1"/>
</dbReference>
<organism evidence="2 3">
    <name type="scientific">Stylosanthes scabra</name>
    <dbReference type="NCBI Taxonomy" id="79078"/>
    <lineage>
        <taxon>Eukaryota</taxon>
        <taxon>Viridiplantae</taxon>
        <taxon>Streptophyta</taxon>
        <taxon>Embryophyta</taxon>
        <taxon>Tracheophyta</taxon>
        <taxon>Spermatophyta</taxon>
        <taxon>Magnoliopsida</taxon>
        <taxon>eudicotyledons</taxon>
        <taxon>Gunneridae</taxon>
        <taxon>Pentapetalae</taxon>
        <taxon>rosids</taxon>
        <taxon>fabids</taxon>
        <taxon>Fabales</taxon>
        <taxon>Fabaceae</taxon>
        <taxon>Papilionoideae</taxon>
        <taxon>50 kb inversion clade</taxon>
        <taxon>dalbergioids sensu lato</taxon>
        <taxon>Dalbergieae</taxon>
        <taxon>Pterocarpus clade</taxon>
        <taxon>Stylosanthes</taxon>
    </lineage>
</organism>
<name>A0ABU6UPN4_9FABA</name>
<comment type="caution">
    <text evidence="2">The sequence shown here is derived from an EMBL/GenBank/DDBJ whole genome shotgun (WGS) entry which is preliminary data.</text>
</comment>
<proteinExistence type="predicted"/>
<dbReference type="InterPro" id="IPR012340">
    <property type="entry name" value="NA-bd_OB-fold"/>
</dbReference>
<dbReference type="InterPro" id="IPR013955">
    <property type="entry name" value="Rep_factor-A_C"/>
</dbReference>
<dbReference type="Gene3D" id="2.40.50.140">
    <property type="entry name" value="Nucleic acid-binding proteins"/>
    <property type="match status" value="1"/>
</dbReference>
<evidence type="ECO:0000259" key="1">
    <source>
        <dbReference type="Pfam" id="PF08646"/>
    </source>
</evidence>
<keyword evidence="3" id="KW-1185">Reference proteome</keyword>
<dbReference type="Proteomes" id="UP001341840">
    <property type="component" value="Unassembled WGS sequence"/>
</dbReference>
<accession>A0ABU6UPN4</accession>
<dbReference type="SUPFAM" id="SSF50249">
    <property type="entry name" value="Nucleic acid-binding proteins"/>
    <property type="match status" value="1"/>
</dbReference>
<dbReference type="EMBL" id="JASCZI010121521">
    <property type="protein sequence ID" value="MED6162086.1"/>
    <property type="molecule type" value="Genomic_DNA"/>
</dbReference>
<evidence type="ECO:0000313" key="2">
    <source>
        <dbReference type="EMBL" id="MED6162086.1"/>
    </source>
</evidence>
<evidence type="ECO:0000313" key="3">
    <source>
        <dbReference type="Proteomes" id="UP001341840"/>
    </source>
</evidence>
<sequence length="327" mass="36953">MSHWNEKNSIQNNFEVSGVHVNPELDVVDEFRSILLNGETSNGIRITQLQSQSAVFATQELRKGNVLVSSIEDIFEAETEAKICIFGKIEAVCAGKKDWYYESCIKCYKKAENSEGKYFYKKCSLKYETPNKRYKVEVVAFDGACIILLLWDRECKYLCEIEAGELVKLLNDKDTDEHPIAFDKMLEMKLLFKINVKASNIKESDTTYAVMKICDDDEMVKKHRPIEFETNACVTPNDVGASNSVDMSGITVNLESDVDTQPVRRSLEDSVNSIKSKVPVKKSSGTLKSCIKNIQKKKSGQSSTNRFSKKGQKKGVRRVMMIVDDTS</sequence>
<feature type="domain" description="Replication factor A C-terminal" evidence="1">
    <location>
        <begin position="96"/>
        <end position="214"/>
    </location>
</feature>